<dbReference type="InterPro" id="IPR050641">
    <property type="entry name" value="RIFMO-like"/>
</dbReference>
<keyword evidence="3" id="KW-0285">Flavoprotein</keyword>
<protein>
    <submittedName>
        <fullName evidence="6">FAD-dependent monooxygenase</fullName>
    </submittedName>
</protein>
<dbReference type="GO" id="GO:0016709">
    <property type="term" value="F:oxidoreductase activity, acting on paired donors, with incorporation or reduction of molecular oxygen, NAD(P)H as one donor, and incorporation of one atom of oxygen"/>
    <property type="evidence" value="ECO:0007669"/>
    <property type="project" value="UniProtKB-ARBA"/>
</dbReference>
<dbReference type="Gene3D" id="3.30.70.2450">
    <property type="match status" value="1"/>
</dbReference>
<dbReference type="Pfam" id="PF01494">
    <property type="entry name" value="FAD_binding_3"/>
    <property type="match status" value="1"/>
</dbReference>
<feature type="domain" description="FAD-binding" evidence="5">
    <location>
        <begin position="5"/>
        <end position="341"/>
    </location>
</feature>
<comment type="caution">
    <text evidence="6">The sequence shown here is derived from an EMBL/GenBank/DDBJ whole genome shotgun (WGS) entry which is preliminary data.</text>
</comment>
<dbReference type="InterPro" id="IPR002938">
    <property type="entry name" value="FAD-bd"/>
</dbReference>
<dbReference type="PANTHER" id="PTHR43004:SF19">
    <property type="entry name" value="BINDING MONOOXYGENASE, PUTATIVE (JCVI)-RELATED"/>
    <property type="match status" value="1"/>
</dbReference>
<dbReference type="Gene3D" id="3.50.50.60">
    <property type="entry name" value="FAD/NAD(P)-binding domain"/>
    <property type="match status" value="1"/>
</dbReference>
<comment type="cofactor">
    <cofactor evidence="1">
        <name>FAD</name>
        <dbReference type="ChEBI" id="CHEBI:57692"/>
    </cofactor>
</comment>
<keyword evidence="6" id="KW-0560">Oxidoreductase</keyword>
<dbReference type="Gene3D" id="3.40.30.120">
    <property type="match status" value="1"/>
</dbReference>
<dbReference type="RefSeq" id="WP_252855769.1">
    <property type="nucleotide sequence ID" value="NZ_JAMXLR010000092.1"/>
</dbReference>
<dbReference type="AlphaFoldDB" id="A0A9X2FIA4"/>
<sequence length="534" mass="59743">MATNTQVLVVGGRTTGLMMAAELARHGVPVRVIDKSPGIDPHSRATYLHARTLEIFHGLGLAEEIVARGQPLHAISLYANGQHVATSPDLPVDSPFPWGAAFAQNKTEAVLERHLNRLGVEVERSTELLSFQQLADGVRANIRKPDGSEETVTTPWIIGCDGAHSITRKLIDEAFPGETDSTAYLMADVLVDGPIKPDIAYLCMHDKGDVFFFLLDEGRRQIIATLPKNCQQREAPTLAEMQQLVDERGFANLRLYDPRWLTLYHTNYRLAPHYRQGRVFLAGDAAHIHSVIGGQGMNTGIQDAHNLAWKIALVMRGVVPDWWLDSYETERRQIAADVIAWTKKANEQFKLFAEVGPQERDRLLEHMVVPECDRLKLREHEEEIDLDYRSCQLCFEPDEHFDAGLHPGARAPDVAALLVAGKAYTLIEALRNPLHHLLLFSSPNTETLEPDLVASVHKTLHAHGHWMEIFVVGSTKSAAQLPAGATVLEDPRGALRQRYGGDFARLYLIRPDGYVAYRSRRVDSLEEYLQRVLI</sequence>
<accession>A0A9X2FIA4</accession>
<evidence type="ECO:0000256" key="3">
    <source>
        <dbReference type="ARBA" id="ARBA00022630"/>
    </source>
</evidence>
<dbReference type="SUPFAM" id="SSF52833">
    <property type="entry name" value="Thioredoxin-like"/>
    <property type="match status" value="1"/>
</dbReference>
<reference evidence="6" key="1">
    <citation type="submission" date="2022-06" db="EMBL/GenBank/DDBJ databases">
        <title>Aeoliella straminimaris, a novel planctomycete from sediments.</title>
        <authorList>
            <person name="Vitorino I.R."/>
            <person name="Lage O.M."/>
        </authorList>
    </citation>
    <scope>NUCLEOTIDE SEQUENCE</scope>
    <source>
        <strain evidence="6">ICT_H6.2</strain>
    </source>
</reference>
<evidence type="ECO:0000313" key="7">
    <source>
        <dbReference type="Proteomes" id="UP001155241"/>
    </source>
</evidence>
<evidence type="ECO:0000313" key="6">
    <source>
        <dbReference type="EMBL" id="MCO6047659.1"/>
    </source>
</evidence>
<gene>
    <name evidence="6" type="ORF">NG895_27460</name>
</gene>
<comment type="similarity">
    <text evidence="2">Belongs to the PheA/TfdB FAD monooxygenase family.</text>
</comment>
<keyword evidence="6" id="KW-0503">Monooxygenase</keyword>
<dbReference type="InterPro" id="IPR036249">
    <property type="entry name" value="Thioredoxin-like_sf"/>
</dbReference>
<dbReference type="GO" id="GO:0071949">
    <property type="term" value="F:FAD binding"/>
    <property type="evidence" value="ECO:0007669"/>
    <property type="project" value="InterPro"/>
</dbReference>
<name>A0A9X2FIA4_9BACT</name>
<organism evidence="6 7">
    <name type="scientific">Aeoliella straminimaris</name>
    <dbReference type="NCBI Taxonomy" id="2954799"/>
    <lineage>
        <taxon>Bacteria</taxon>
        <taxon>Pseudomonadati</taxon>
        <taxon>Planctomycetota</taxon>
        <taxon>Planctomycetia</taxon>
        <taxon>Pirellulales</taxon>
        <taxon>Lacipirellulaceae</taxon>
        <taxon>Aeoliella</taxon>
    </lineage>
</organism>
<evidence type="ECO:0000256" key="4">
    <source>
        <dbReference type="ARBA" id="ARBA00022827"/>
    </source>
</evidence>
<keyword evidence="7" id="KW-1185">Reference proteome</keyword>
<dbReference type="Proteomes" id="UP001155241">
    <property type="component" value="Unassembled WGS sequence"/>
</dbReference>
<dbReference type="EMBL" id="JAMXLR010000092">
    <property type="protein sequence ID" value="MCO6047659.1"/>
    <property type="molecule type" value="Genomic_DNA"/>
</dbReference>
<proteinExistence type="inferred from homology"/>
<dbReference type="PANTHER" id="PTHR43004">
    <property type="entry name" value="TRK SYSTEM POTASSIUM UPTAKE PROTEIN"/>
    <property type="match status" value="1"/>
</dbReference>
<dbReference type="PRINTS" id="PR00420">
    <property type="entry name" value="RNGMNOXGNASE"/>
</dbReference>
<evidence type="ECO:0000256" key="2">
    <source>
        <dbReference type="ARBA" id="ARBA00007801"/>
    </source>
</evidence>
<dbReference type="SUPFAM" id="SSF51905">
    <property type="entry name" value="FAD/NAD(P)-binding domain"/>
    <property type="match status" value="1"/>
</dbReference>
<evidence type="ECO:0000256" key="1">
    <source>
        <dbReference type="ARBA" id="ARBA00001974"/>
    </source>
</evidence>
<evidence type="ECO:0000259" key="5">
    <source>
        <dbReference type="Pfam" id="PF01494"/>
    </source>
</evidence>
<dbReference type="InterPro" id="IPR036188">
    <property type="entry name" value="FAD/NAD-bd_sf"/>
</dbReference>
<keyword evidence="4" id="KW-0274">FAD</keyword>